<gene>
    <name evidence="5" type="primary">ttuC</name>
    <name evidence="5" type="ORF">SCFA_360008</name>
</gene>
<dbReference type="GO" id="GO:0005829">
    <property type="term" value="C:cytosol"/>
    <property type="evidence" value="ECO:0007669"/>
    <property type="project" value="TreeGrafter"/>
</dbReference>
<accession>A0A485M318</accession>
<keyword evidence="1 5" id="KW-0808">Transferase</keyword>
<dbReference type="InterPro" id="IPR035985">
    <property type="entry name" value="Ubiquitin-activating_enz"/>
</dbReference>
<evidence type="ECO:0000259" key="4">
    <source>
        <dbReference type="Pfam" id="PF00899"/>
    </source>
</evidence>
<dbReference type="EMBL" id="CAADRN010000290">
    <property type="protein sequence ID" value="VFU17206.1"/>
    <property type="molecule type" value="Genomic_DNA"/>
</dbReference>
<keyword evidence="2" id="KW-0547">Nucleotide-binding</keyword>
<proteinExistence type="predicted"/>
<dbReference type="GO" id="GO:0016779">
    <property type="term" value="F:nucleotidyltransferase activity"/>
    <property type="evidence" value="ECO:0007669"/>
    <property type="project" value="UniProtKB-KW"/>
</dbReference>
<dbReference type="FunFam" id="3.40.50.720:FF:000033">
    <property type="entry name" value="Adenylyltransferase and sulfurtransferase MOCS3"/>
    <property type="match status" value="1"/>
</dbReference>
<dbReference type="InterPro" id="IPR045886">
    <property type="entry name" value="ThiF/MoeB/HesA"/>
</dbReference>
<dbReference type="Pfam" id="PF00899">
    <property type="entry name" value="ThiF"/>
    <property type="match status" value="1"/>
</dbReference>
<sequence>MMEVKAGIKVEQDQRYKRNIQLAGIGTEGQEKLFRASVLLVGAGGLGSPAAFYLAAAGVGRIGLVDNDEVSLSNLQRQILHATPDLGRPKVVSAGEKLKALNPDLQLDLYQTAFRRDNAVNLVKNYDFIIDCTDNIPARHVINEACLKMNKPFVYGGVLAWAGQVFTVIPGKGPCFRCVFRETPSPDAPTTSEVGVLGAVPGVIGVLQAAEALRFILGTGELLVGRLLVYDALSAGFYEVPVQRDPLCPDCSDREQN</sequence>
<reference evidence="5" key="1">
    <citation type="submission" date="2019-03" db="EMBL/GenBank/DDBJ databases">
        <authorList>
            <person name="Hao L."/>
        </authorList>
    </citation>
    <scope>NUCLEOTIDE SEQUENCE</scope>
</reference>
<dbReference type="InterPro" id="IPR000594">
    <property type="entry name" value="ThiF_NAD_FAD-bd"/>
</dbReference>
<protein>
    <submittedName>
        <fullName evidence="5">Sulfur carrier protein adenylyltransferase</fullName>
    </submittedName>
</protein>
<dbReference type="GO" id="GO:0008641">
    <property type="term" value="F:ubiquitin-like modifier activating enzyme activity"/>
    <property type="evidence" value="ECO:0007669"/>
    <property type="project" value="InterPro"/>
</dbReference>
<dbReference type="GO" id="GO:0005524">
    <property type="term" value="F:ATP binding"/>
    <property type="evidence" value="ECO:0007669"/>
    <property type="project" value="UniProtKB-KW"/>
</dbReference>
<evidence type="ECO:0000256" key="2">
    <source>
        <dbReference type="ARBA" id="ARBA00022741"/>
    </source>
</evidence>
<organism evidence="5">
    <name type="scientific">anaerobic digester metagenome</name>
    <dbReference type="NCBI Taxonomy" id="1263854"/>
    <lineage>
        <taxon>unclassified sequences</taxon>
        <taxon>metagenomes</taxon>
        <taxon>ecological metagenomes</taxon>
    </lineage>
</organism>
<keyword evidence="5" id="KW-0548">Nucleotidyltransferase</keyword>
<dbReference type="PANTHER" id="PTHR10953:SF102">
    <property type="entry name" value="ADENYLYLTRANSFERASE AND SULFURTRANSFERASE MOCS3"/>
    <property type="match status" value="1"/>
</dbReference>
<keyword evidence="3" id="KW-0067">ATP-binding</keyword>
<evidence type="ECO:0000313" key="5">
    <source>
        <dbReference type="EMBL" id="VFU17206.1"/>
    </source>
</evidence>
<evidence type="ECO:0000256" key="3">
    <source>
        <dbReference type="ARBA" id="ARBA00022840"/>
    </source>
</evidence>
<feature type="domain" description="THIF-type NAD/FAD binding fold" evidence="4">
    <location>
        <begin position="16"/>
        <end position="249"/>
    </location>
</feature>
<dbReference type="CDD" id="cd00757">
    <property type="entry name" value="ThiF_MoeB_HesA_family"/>
    <property type="match status" value="1"/>
</dbReference>
<dbReference type="GO" id="GO:0008146">
    <property type="term" value="F:sulfotransferase activity"/>
    <property type="evidence" value="ECO:0007669"/>
    <property type="project" value="TreeGrafter"/>
</dbReference>
<dbReference type="GO" id="GO:0004792">
    <property type="term" value="F:thiosulfate-cyanide sulfurtransferase activity"/>
    <property type="evidence" value="ECO:0007669"/>
    <property type="project" value="TreeGrafter"/>
</dbReference>
<dbReference type="Gene3D" id="3.40.50.720">
    <property type="entry name" value="NAD(P)-binding Rossmann-like Domain"/>
    <property type="match status" value="1"/>
</dbReference>
<name>A0A485M318_9ZZZZ</name>
<dbReference type="AlphaFoldDB" id="A0A485M318"/>
<evidence type="ECO:0000256" key="1">
    <source>
        <dbReference type="ARBA" id="ARBA00022679"/>
    </source>
</evidence>
<dbReference type="SUPFAM" id="SSF69572">
    <property type="entry name" value="Activating enzymes of the ubiquitin-like proteins"/>
    <property type="match status" value="1"/>
</dbReference>
<dbReference type="PANTHER" id="PTHR10953">
    <property type="entry name" value="UBIQUITIN-ACTIVATING ENZYME E1"/>
    <property type="match status" value="1"/>
</dbReference>